<feature type="compositionally biased region" description="Polar residues" evidence="1">
    <location>
        <begin position="1"/>
        <end position="11"/>
    </location>
</feature>
<comment type="caution">
    <text evidence="2">The sequence shown here is derived from an EMBL/GenBank/DDBJ whole genome shotgun (WGS) entry which is preliminary data.</text>
</comment>
<evidence type="ECO:0000256" key="1">
    <source>
        <dbReference type="SAM" id="MobiDB-lite"/>
    </source>
</evidence>
<feature type="compositionally biased region" description="Polar residues" evidence="1">
    <location>
        <begin position="91"/>
        <end position="107"/>
    </location>
</feature>
<evidence type="ECO:0000313" key="2">
    <source>
        <dbReference type="EMBL" id="KAK4528977.1"/>
    </source>
</evidence>
<dbReference type="EMBL" id="JANCYU010000073">
    <property type="protein sequence ID" value="KAK4528977.1"/>
    <property type="molecule type" value="Genomic_DNA"/>
</dbReference>
<protein>
    <submittedName>
        <fullName evidence="2">Uncharacterized protein</fullName>
    </submittedName>
</protein>
<feature type="region of interest" description="Disordered" evidence="1">
    <location>
        <begin position="140"/>
        <end position="177"/>
    </location>
</feature>
<gene>
    <name evidence="2" type="ORF">GAYE_SCF68G6926</name>
</gene>
<organism evidence="2 3">
    <name type="scientific">Galdieria yellowstonensis</name>
    <dbReference type="NCBI Taxonomy" id="3028027"/>
    <lineage>
        <taxon>Eukaryota</taxon>
        <taxon>Rhodophyta</taxon>
        <taxon>Bangiophyceae</taxon>
        <taxon>Galdieriales</taxon>
        <taxon>Galdieriaceae</taxon>
        <taxon>Galdieria</taxon>
    </lineage>
</organism>
<feature type="region of interest" description="Disordered" evidence="1">
    <location>
        <begin position="269"/>
        <end position="289"/>
    </location>
</feature>
<sequence length="328" mass="38165">MTTDEWQQQPSGGFHRSTDISIERIVNKDEGYDWQDGGRTCASGWLDDYTRENNESIPSLPSIQQLCVGSTSRSSRFPMSTSVEEKYRSCSVPSNRDTLVGSQEGETQFDIQKEEQLESTNEDASSCNFVSVYDVTRDTRERSSSVEGQKSSQGSSSLNETSHSRASRTSDESCKVKKQMAKKLWRQKDQMRKEEERLVFQKKEANFQAAILEWIRCHSGQDEEQLRQIVWTQLFPNDANDVKGMDQLPVFHGSAYDLITKQRHRIEKRLPPGSLEQLPEEEIRRRRNEQKSASKWRAMQLQMEKTHLLRWNCRLLEELYKYLTMDNQ</sequence>
<feature type="region of interest" description="Disordered" evidence="1">
    <location>
        <begin position="71"/>
        <end position="107"/>
    </location>
</feature>
<dbReference type="AlphaFoldDB" id="A0AAV9INV4"/>
<keyword evidence="3" id="KW-1185">Reference proteome</keyword>
<feature type="region of interest" description="Disordered" evidence="1">
    <location>
        <begin position="1"/>
        <end position="22"/>
    </location>
</feature>
<name>A0AAV9INV4_9RHOD</name>
<proteinExistence type="predicted"/>
<feature type="compositionally biased region" description="Polar residues" evidence="1">
    <location>
        <begin position="145"/>
        <end position="161"/>
    </location>
</feature>
<evidence type="ECO:0000313" key="3">
    <source>
        <dbReference type="Proteomes" id="UP001300502"/>
    </source>
</evidence>
<reference evidence="2 3" key="1">
    <citation type="submission" date="2022-07" db="EMBL/GenBank/DDBJ databases">
        <title>Genome-wide signatures of adaptation to extreme environments.</title>
        <authorList>
            <person name="Cho C.H."/>
            <person name="Yoon H.S."/>
        </authorList>
    </citation>
    <scope>NUCLEOTIDE SEQUENCE [LARGE SCALE GENOMIC DNA]</scope>
    <source>
        <strain evidence="2 3">108.79 E11</strain>
    </source>
</reference>
<dbReference type="Proteomes" id="UP001300502">
    <property type="component" value="Unassembled WGS sequence"/>
</dbReference>
<feature type="compositionally biased region" description="Polar residues" evidence="1">
    <location>
        <begin position="71"/>
        <end position="82"/>
    </location>
</feature>
<accession>A0AAV9INV4</accession>